<name>A0A4R8IH91_9FLAO</name>
<evidence type="ECO:0000313" key="1">
    <source>
        <dbReference type="EMBL" id="TDX86213.1"/>
    </source>
</evidence>
<protein>
    <submittedName>
        <fullName evidence="1">Uncharacterized protein</fullName>
    </submittedName>
</protein>
<dbReference type="AlphaFoldDB" id="A0A4R8IH91"/>
<dbReference type="EMBL" id="SOEO01000001">
    <property type="protein sequence ID" value="TDX86213.1"/>
    <property type="molecule type" value="Genomic_DNA"/>
</dbReference>
<reference evidence="1 2" key="1">
    <citation type="submission" date="2019-03" db="EMBL/GenBank/DDBJ databases">
        <title>Genomic Encyclopedia of Type Strains, Phase III (KMG-III): the genomes of soil and plant-associated and newly described type strains.</title>
        <authorList>
            <person name="Whitman W."/>
        </authorList>
    </citation>
    <scope>NUCLEOTIDE SEQUENCE [LARGE SCALE GENOMIC DNA]</scope>
    <source>
        <strain evidence="1 2">CGMCC 1.12802</strain>
    </source>
</reference>
<dbReference type="Proteomes" id="UP000295313">
    <property type="component" value="Unassembled WGS sequence"/>
</dbReference>
<dbReference type="OrthoDB" id="1263818at2"/>
<keyword evidence="2" id="KW-1185">Reference proteome</keyword>
<evidence type="ECO:0000313" key="2">
    <source>
        <dbReference type="Proteomes" id="UP000295313"/>
    </source>
</evidence>
<accession>A0A4R8IH91</accession>
<comment type="caution">
    <text evidence="1">The sequence shown here is derived from an EMBL/GenBank/DDBJ whole genome shotgun (WGS) entry which is preliminary data.</text>
</comment>
<sequence length="73" mass="8975">MTDTQSDRFIELTKALQYDSYGEKYLTDFDRMFIQQERSALLNNRPYKLADYVEEKIEIKLNYINKYNWECPY</sequence>
<proteinExistence type="predicted"/>
<organism evidence="1 2">
    <name type="scientific">Epilithonimonas xixisoli</name>
    <dbReference type="NCBI Taxonomy" id="1476462"/>
    <lineage>
        <taxon>Bacteria</taxon>
        <taxon>Pseudomonadati</taxon>
        <taxon>Bacteroidota</taxon>
        <taxon>Flavobacteriia</taxon>
        <taxon>Flavobacteriales</taxon>
        <taxon>Weeksellaceae</taxon>
        <taxon>Chryseobacterium group</taxon>
        <taxon>Epilithonimonas</taxon>
    </lineage>
</organism>
<gene>
    <name evidence="1" type="ORF">B0I22_0323</name>
</gene>
<dbReference type="RefSeq" id="WP_133942846.1">
    <property type="nucleotide sequence ID" value="NZ_SOEO01000001.1"/>
</dbReference>